<feature type="compositionally biased region" description="Acidic residues" evidence="3">
    <location>
        <begin position="1"/>
        <end position="16"/>
    </location>
</feature>
<evidence type="ECO:0000256" key="1">
    <source>
        <dbReference type="ARBA" id="ARBA00006069"/>
    </source>
</evidence>
<feature type="region of interest" description="Disordered" evidence="3">
    <location>
        <begin position="348"/>
        <end position="452"/>
    </location>
</feature>
<dbReference type="EMBL" id="CAJHNJ030000004">
    <property type="protein sequence ID" value="CAG9097087.1"/>
    <property type="molecule type" value="Genomic_DNA"/>
</dbReference>
<feature type="region of interest" description="Disordered" evidence="3">
    <location>
        <begin position="1"/>
        <end position="20"/>
    </location>
</feature>
<feature type="region of interest" description="Disordered" evidence="3">
    <location>
        <begin position="191"/>
        <end position="218"/>
    </location>
</feature>
<feature type="compositionally biased region" description="Basic and acidic residues" evidence="3">
    <location>
        <begin position="348"/>
        <end position="366"/>
    </location>
</feature>
<proteinExistence type="inferred from homology"/>
<gene>
    <name evidence="4" type="ORF">PLXY2_LOCUS1864</name>
</gene>
<evidence type="ECO:0000256" key="3">
    <source>
        <dbReference type="SAM" id="MobiDB-lite"/>
    </source>
</evidence>
<evidence type="ECO:0000256" key="2">
    <source>
        <dbReference type="ARBA" id="ARBA00019876"/>
    </source>
</evidence>
<name>A0A8S4DIG8_PLUXY</name>
<evidence type="ECO:0000313" key="5">
    <source>
        <dbReference type="Proteomes" id="UP000653454"/>
    </source>
</evidence>
<feature type="compositionally biased region" description="Polar residues" evidence="3">
    <location>
        <begin position="432"/>
        <end position="442"/>
    </location>
</feature>
<reference evidence="4" key="1">
    <citation type="submission" date="2020-11" db="EMBL/GenBank/DDBJ databases">
        <authorList>
            <person name="Whiteford S."/>
        </authorList>
    </citation>
    <scope>NUCLEOTIDE SEQUENCE</scope>
</reference>
<sequence>MDREDGEMSDDEPMAIDDDKKTITVPDTELTVLYKAEKEGIIAQTLGKVDAAKLDERAKRFGLNLSGNRVVTQKQIDELYVNFGIESGNERHFRFDTLHLSGVDGLTTKEIFEYLEDYKPVSLEWIDGISCNVVCQDHISVALALLVHSREISNVEVKEMISQKSSYHWREGMPHEKKDFILMRFATKSDKKDTSTKVKPDSSREPKNYDQSMDPIGKNPWGDLCQSWGVYDHQEILSRKLPADDEDEFEKPSKPVQIKNSNLAKRLGKRACKSEDSDSDSSDTEWTKRQKVPRMRMHADDEETKSKKKKRPISPECVVKQESFAPLSIEVANTDSYYSQKEITILSEKFKKHEKRNSSKAKDGVHSRLGARVADADEGWSSDGSSGSDHNVMSRVQKINKNSNSNVWMRLDNKSEDTNQNDLRQMLKSKKSIQPNRKNPSSDLRERIKSKEGISLRVEIDNEYHHNRSD</sequence>
<dbReference type="GO" id="GO:0003729">
    <property type="term" value="F:mRNA binding"/>
    <property type="evidence" value="ECO:0007669"/>
    <property type="project" value="InterPro"/>
</dbReference>
<feature type="compositionally biased region" description="Basic and acidic residues" evidence="3">
    <location>
        <begin position="191"/>
        <end position="208"/>
    </location>
</feature>
<organism evidence="4 5">
    <name type="scientific">Plutella xylostella</name>
    <name type="common">Diamondback moth</name>
    <name type="synonym">Plutella maculipennis</name>
    <dbReference type="NCBI Taxonomy" id="51655"/>
    <lineage>
        <taxon>Eukaryota</taxon>
        <taxon>Metazoa</taxon>
        <taxon>Ecdysozoa</taxon>
        <taxon>Arthropoda</taxon>
        <taxon>Hexapoda</taxon>
        <taxon>Insecta</taxon>
        <taxon>Pterygota</taxon>
        <taxon>Neoptera</taxon>
        <taxon>Endopterygota</taxon>
        <taxon>Lepidoptera</taxon>
        <taxon>Glossata</taxon>
        <taxon>Ditrysia</taxon>
        <taxon>Yponomeutoidea</taxon>
        <taxon>Plutellidae</taxon>
        <taxon>Plutella</taxon>
    </lineage>
</organism>
<comment type="similarity">
    <text evidence="1">Belongs to the NCBP3 family.</text>
</comment>
<accession>A0A8S4DIG8</accession>
<feature type="region of interest" description="Disordered" evidence="3">
    <location>
        <begin position="243"/>
        <end position="319"/>
    </location>
</feature>
<feature type="compositionally biased region" description="Polar residues" evidence="3">
    <location>
        <begin position="397"/>
        <end position="407"/>
    </location>
</feature>
<protein>
    <recommendedName>
        <fullName evidence="2">Nuclear cap-binding protein subunit 3</fullName>
    </recommendedName>
</protein>
<feature type="compositionally biased region" description="Basic and acidic residues" evidence="3">
    <location>
        <begin position="443"/>
        <end position="452"/>
    </location>
</feature>
<dbReference type="InterPro" id="IPR019416">
    <property type="entry name" value="NCBP3"/>
</dbReference>
<keyword evidence="5" id="KW-1185">Reference proteome</keyword>
<dbReference type="AlphaFoldDB" id="A0A8S4DIG8"/>
<dbReference type="GO" id="GO:0000340">
    <property type="term" value="F:RNA 7-methylguanosine cap binding"/>
    <property type="evidence" value="ECO:0007669"/>
    <property type="project" value="InterPro"/>
</dbReference>
<dbReference type="Proteomes" id="UP000653454">
    <property type="component" value="Unassembled WGS sequence"/>
</dbReference>
<dbReference type="Pfam" id="PF10309">
    <property type="entry name" value="NCBP3"/>
    <property type="match status" value="1"/>
</dbReference>
<comment type="caution">
    <text evidence="4">The sequence shown here is derived from an EMBL/GenBank/DDBJ whole genome shotgun (WGS) entry which is preliminary data.</text>
</comment>
<evidence type="ECO:0000313" key="4">
    <source>
        <dbReference type="EMBL" id="CAG9097087.1"/>
    </source>
</evidence>
<dbReference type="PANTHER" id="PTHR16291">
    <property type="entry name" value="NUCLEAR CAP-BINDING PROTEIN SUBUNIT 3"/>
    <property type="match status" value="1"/>
</dbReference>
<dbReference type="PANTHER" id="PTHR16291:SF0">
    <property type="entry name" value="NUCLEAR CAP-BINDING PROTEIN SUBUNIT 3"/>
    <property type="match status" value="1"/>
</dbReference>
<dbReference type="GO" id="GO:0005634">
    <property type="term" value="C:nucleus"/>
    <property type="evidence" value="ECO:0007669"/>
    <property type="project" value="TreeGrafter"/>
</dbReference>